<evidence type="ECO:0000313" key="8">
    <source>
        <dbReference type="EMBL" id="GAB53786.1"/>
    </source>
</evidence>
<keyword evidence="3 6" id="KW-0812">Transmembrane</keyword>
<evidence type="ECO:0000313" key="9">
    <source>
        <dbReference type="Proteomes" id="UP000010297"/>
    </source>
</evidence>
<dbReference type="InterPro" id="IPR036259">
    <property type="entry name" value="MFS_trans_sf"/>
</dbReference>
<feature type="transmembrane region" description="Helical" evidence="6">
    <location>
        <begin position="280"/>
        <end position="300"/>
    </location>
</feature>
<feature type="transmembrane region" description="Helical" evidence="6">
    <location>
        <begin position="172"/>
        <end position="193"/>
    </location>
</feature>
<sequence>MDHLNMSSADIAKRYRAVRPRLLLVMIAGYAAFYLTRKSLNFILPALQLDLGLSKTDIGLLGSLFYLSYGLSKFAAGLWHDAHGQRSFMGIGLFATGLLNVLFAFGDSLALLLVIWTLNGFFQGWGWPPCARLLTHWYSRNERGFWWGCWNASINIGGAIIPLISALAAHWWGWQAAMLTPGIISMALGVWLYRQLPGTPNEEGLPSVGEWRHDPLELRQQERSPAMSLWAMLRTTMLQNPMIWLLAGSYVLVYLIRIALNDWGNIWLYETHGVNLLSANATVMLFEVGGLLGALFAGWGSDLLFSGQRAPMILLFTLGLMVSVTALWLAPVHHYALLAMCFFAIGFFIFGPQMLIGLAAVECGHKGAAGSITGFLGLFAYLGAALAGWPLSKLTEVYGWSGMFVLLSVAAVLIGLLLMPLLMAGINAQDRQYHATDPASLPPDT</sequence>
<keyword evidence="2" id="KW-1003">Cell membrane</keyword>
<name>H5V728_ATLHE</name>
<feature type="transmembrane region" description="Helical" evidence="6">
    <location>
        <begin position="336"/>
        <end position="361"/>
    </location>
</feature>
<evidence type="ECO:0000259" key="7">
    <source>
        <dbReference type="PROSITE" id="PS50850"/>
    </source>
</evidence>
<dbReference type="Pfam" id="PF07690">
    <property type="entry name" value="MFS_1"/>
    <property type="match status" value="1"/>
</dbReference>
<evidence type="ECO:0000256" key="3">
    <source>
        <dbReference type="ARBA" id="ARBA00022692"/>
    </source>
</evidence>
<feature type="transmembrane region" description="Helical" evidence="6">
    <location>
        <begin position="242"/>
        <end position="260"/>
    </location>
</feature>
<dbReference type="NCBIfam" id="NF008661">
    <property type="entry name" value="PRK11663.1"/>
    <property type="match status" value="1"/>
</dbReference>
<evidence type="ECO:0000256" key="6">
    <source>
        <dbReference type="SAM" id="Phobius"/>
    </source>
</evidence>
<evidence type="ECO:0000256" key="2">
    <source>
        <dbReference type="ARBA" id="ARBA00022475"/>
    </source>
</evidence>
<dbReference type="Gene3D" id="1.20.1250.20">
    <property type="entry name" value="MFS general substrate transporter like domains"/>
    <property type="match status" value="2"/>
</dbReference>
<keyword evidence="9" id="KW-1185">Reference proteome</keyword>
<dbReference type="InterPro" id="IPR011701">
    <property type="entry name" value="MFS"/>
</dbReference>
<feature type="domain" description="Major facilitator superfamily (MFS) profile" evidence="7">
    <location>
        <begin position="22"/>
        <end position="427"/>
    </location>
</feature>
<keyword evidence="5 6" id="KW-0472">Membrane</keyword>
<feature type="transmembrane region" description="Helical" evidence="6">
    <location>
        <begin position="91"/>
        <end position="118"/>
    </location>
</feature>
<dbReference type="GO" id="GO:0005886">
    <property type="term" value="C:plasma membrane"/>
    <property type="evidence" value="ECO:0007669"/>
    <property type="project" value="TreeGrafter"/>
</dbReference>
<dbReference type="InterPro" id="IPR020846">
    <property type="entry name" value="MFS_dom"/>
</dbReference>
<dbReference type="InterPro" id="IPR000849">
    <property type="entry name" value="Sugar_P_transporter"/>
</dbReference>
<dbReference type="PROSITE" id="PS50850">
    <property type="entry name" value="MFS"/>
    <property type="match status" value="1"/>
</dbReference>
<dbReference type="InterPro" id="IPR051337">
    <property type="entry name" value="OPA_Antiporter"/>
</dbReference>
<feature type="transmembrane region" description="Helical" evidence="6">
    <location>
        <begin position="397"/>
        <end position="422"/>
    </location>
</feature>
<evidence type="ECO:0000256" key="1">
    <source>
        <dbReference type="ARBA" id="ARBA00004127"/>
    </source>
</evidence>
<reference evidence="8 9" key="1">
    <citation type="submission" date="2012-02" db="EMBL/GenBank/DDBJ databases">
        <title>Whole genome shotgun sequence of Escherichia hermannii NBRC 105704.</title>
        <authorList>
            <person name="Yoshida I."/>
            <person name="Hosoyama A."/>
            <person name="Tsuchikane K."/>
            <person name="Katsumata H."/>
            <person name="Yamazaki S."/>
            <person name="Fujita N."/>
        </authorList>
    </citation>
    <scope>NUCLEOTIDE SEQUENCE [LARGE SCALE GENOMIC DNA]</scope>
    <source>
        <strain evidence="8 9">NBRC 105704</strain>
    </source>
</reference>
<dbReference type="GO" id="GO:0035435">
    <property type="term" value="P:phosphate ion transmembrane transport"/>
    <property type="evidence" value="ECO:0007669"/>
    <property type="project" value="TreeGrafter"/>
</dbReference>
<dbReference type="PANTHER" id="PTHR43826:SF3">
    <property type="entry name" value="GLUCOSE-6-PHOSPHATE EXCHANGER SLC37A4"/>
    <property type="match status" value="1"/>
</dbReference>
<organism evidence="8 9">
    <name type="scientific">Atlantibacter hermannii NBRC 105704</name>
    <dbReference type="NCBI Taxonomy" id="1115512"/>
    <lineage>
        <taxon>Bacteria</taxon>
        <taxon>Pseudomonadati</taxon>
        <taxon>Pseudomonadota</taxon>
        <taxon>Gammaproteobacteria</taxon>
        <taxon>Enterobacterales</taxon>
        <taxon>Enterobacteriaceae</taxon>
        <taxon>Atlantibacter</taxon>
    </lineage>
</organism>
<dbReference type="GO" id="GO:0012505">
    <property type="term" value="C:endomembrane system"/>
    <property type="evidence" value="ECO:0007669"/>
    <property type="project" value="UniProtKB-SubCell"/>
</dbReference>
<dbReference type="EMBL" id="BAFF01000020">
    <property type="protein sequence ID" value="GAB53786.1"/>
    <property type="molecule type" value="Genomic_DNA"/>
</dbReference>
<feature type="transmembrane region" description="Helical" evidence="6">
    <location>
        <begin position="21"/>
        <end position="40"/>
    </location>
</feature>
<dbReference type="PIRSF" id="PIRSF002808">
    <property type="entry name" value="Hexose_phosphate_transp"/>
    <property type="match status" value="1"/>
</dbReference>
<evidence type="ECO:0000256" key="5">
    <source>
        <dbReference type="ARBA" id="ARBA00023136"/>
    </source>
</evidence>
<comment type="subcellular location">
    <subcellularLocation>
        <location evidence="1">Endomembrane system</location>
        <topology evidence="1">Multi-pass membrane protein</topology>
    </subcellularLocation>
</comment>
<dbReference type="SUPFAM" id="SSF103473">
    <property type="entry name" value="MFS general substrate transporter"/>
    <property type="match status" value="1"/>
</dbReference>
<dbReference type="eggNOG" id="COG2271">
    <property type="taxonomic scope" value="Bacteria"/>
</dbReference>
<proteinExistence type="predicted"/>
<feature type="transmembrane region" description="Helical" evidence="6">
    <location>
        <begin position="60"/>
        <end position="79"/>
    </location>
</feature>
<dbReference type="GO" id="GO:0061513">
    <property type="term" value="F:glucose 6-phosphate:phosphate antiporter activity"/>
    <property type="evidence" value="ECO:0007669"/>
    <property type="project" value="TreeGrafter"/>
</dbReference>
<dbReference type="Proteomes" id="UP000010297">
    <property type="component" value="Unassembled WGS sequence"/>
</dbReference>
<dbReference type="AlphaFoldDB" id="H5V728"/>
<dbReference type="PANTHER" id="PTHR43826">
    <property type="entry name" value="GLUCOSE-6-PHOSPHATE EXCHANGER SLC37A4"/>
    <property type="match status" value="1"/>
</dbReference>
<feature type="transmembrane region" description="Helical" evidence="6">
    <location>
        <begin position="368"/>
        <end position="391"/>
    </location>
</feature>
<protein>
    <submittedName>
        <fullName evidence="8">Regulatory protein UhpC</fullName>
    </submittedName>
</protein>
<comment type="caution">
    <text evidence="8">The sequence shown here is derived from an EMBL/GenBank/DDBJ whole genome shotgun (WGS) entry which is preliminary data.</text>
</comment>
<feature type="transmembrane region" description="Helical" evidence="6">
    <location>
        <begin position="312"/>
        <end position="330"/>
    </location>
</feature>
<gene>
    <name evidence="8" type="primary">uhpC</name>
    <name evidence="8" type="ORF">EH105704_20_00450</name>
</gene>
<evidence type="ECO:0000256" key="4">
    <source>
        <dbReference type="ARBA" id="ARBA00022989"/>
    </source>
</evidence>
<keyword evidence="4 6" id="KW-1133">Transmembrane helix</keyword>
<accession>H5V728</accession>